<dbReference type="Pfam" id="PF00496">
    <property type="entry name" value="SBP_bac_5"/>
    <property type="match status" value="1"/>
</dbReference>
<evidence type="ECO:0000256" key="1">
    <source>
        <dbReference type="ARBA" id="ARBA00022729"/>
    </source>
</evidence>
<dbReference type="PANTHER" id="PTHR30290">
    <property type="entry name" value="PERIPLASMIC BINDING COMPONENT OF ABC TRANSPORTER"/>
    <property type="match status" value="1"/>
</dbReference>
<gene>
    <name evidence="3" type="ORF">ENV41_03080</name>
</gene>
<dbReference type="Gene3D" id="3.10.105.10">
    <property type="entry name" value="Dipeptide-binding Protein, Domain 3"/>
    <property type="match status" value="1"/>
</dbReference>
<dbReference type="AlphaFoldDB" id="A0A7V3JAG3"/>
<dbReference type="PANTHER" id="PTHR30290:SF38">
    <property type="entry name" value="D,D-DIPEPTIDE-BINDING PERIPLASMIC PROTEIN DDPA-RELATED"/>
    <property type="match status" value="1"/>
</dbReference>
<evidence type="ECO:0000259" key="2">
    <source>
        <dbReference type="Pfam" id="PF00496"/>
    </source>
</evidence>
<dbReference type="GO" id="GO:1904680">
    <property type="term" value="F:peptide transmembrane transporter activity"/>
    <property type="evidence" value="ECO:0007669"/>
    <property type="project" value="TreeGrafter"/>
</dbReference>
<dbReference type="InterPro" id="IPR039424">
    <property type="entry name" value="SBP_5"/>
</dbReference>
<dbReference type="SUPFAM" id="SSF53850">
    <property type="entry name" value="Periplasmic binding protein-like II"/>
    <property type="match status" value="1"/>
</dbReference>
<keyword evidence="1" id="KW-0732">Signal</keyword>
<dbReference type="EMBL" id="DTGG01000095">
    <property type="protein sequence ID" value="HFZ09098.1"/>
    <property type="molecule type" value="Genomic_DNA"/>
</dbReference>
<protein>
    <submittedName>
        <fullName evidence="3">ABC transporter substrate-binding protein</fullName>
    </submittedName>
</protein>
<evidence type="ECO:0000313" key="3">
    <source>
        <dbReference type="EMBL" id="HFZ09098.1"/>
    </source>
</evidence>
<dbReference type="PIRSF" id="PIRSF002741">
    <property type="entry name" value="MppA"/>
    <property type="match status" value="1"/>
</dbReference>
<dbReference type="InterPro" id="IPR030678">
    <property type="entry name" value="Peptide/Ni-bd"/>
</dbReference>
<comment type="caution">
    <text evidence="3">The sequence shown here is derived from an EMBL/GenBank/DDBJ whole genome shotgun (WGS) entry which is preliminary data.</text>
</comment>
<organism evidence="3">
    <name type="scientific">candidate division CPR3 bacterium</name>
    <dbReference type="NCBI Taxonomy" id="2268181"/>
    <lineage>
        <taxon>Bacteria</taxon>
        <taxon>Bacteria division CPR3</taxon>
    </lineage>
</organism>
<dbReference type="InterPro" id="IPR000914">
    <property type="entry name" value="SBP_5_dom"/>
</dbReference>
<dbReference type="GO" id="GO:0043190">
    <property type="term" value="C:ATP-binding cassette (ABC) transporter complex"/>
    <property type="evidence" value="ECO:0007669"/>
    <property type="project" value="InterPro"/>
</dbReference>
<accession>A0A7V3JAG3</accession>
<dbReference type="Gene3D" id="3.40.190.10">
    <property type="entry name" value="Periplasmic binding protein-like II"/>
    <property type="match status" value="1"/>
</dbReference>
<proteinExistence type="predicted"/>
<sequence length="538" mass="61827">MRMKNFTIPKNCAIWIALALLIFSGYDIEAASPEKAQHGGTLIYAVGAEPPSYDGHRESTYAVIHTISPHYNLLLKFDQNNYPKIIGDLAESWKISEDYKIYTFKIHKGVKFHDGSLLTSRDIRATYEKIIFPPPGVISIRKAFYSVVDKIETPDDYTVVFRLKRPSASFLGSLASPWNYIYKADILAKDPRWYEKNIMGTGPFKFVEHVAGSHWVGKRHEGYFRKGKPYLDGYRAIFIRDTSARLSAIRGGRVHGEFRFFSSSNRDDAVRTMGDKIQVQELLGGSTNTVIFNCEQKPFDDPRVRRAMTLALDRWEGSKALSRIYTSAPKPCGLLRPGEELSLTEEELEKIPGFSKNIAASRKEARNLLKEAGVPDGFSFEFLNRPEYETLAIWLIDQWRQIGLNVKQKILEVGSYYKLLRSGEFKVAMHYISEYMSDPDLLFLVFLSSDVSPSNFGRYIDRELDDLYLKQSMTMDPKERKKLCYQFQKRVMADMAFSFPPAGWTYRIVLHSSKLKGWNALPHHFLNMDLEDVWLAKE</sequence>
<dbReference type="GO" id="GO:0042597">
    <property type="term" value="C:periplasmic space"/>
    <property type="evidence" value="ECO:0007669"/>
    <property type="project" value="UniProtKB-ARBA"/>
</dbReference>
<feature type="domain" description="Solute-binding protein family 5" evidence="2">
    <location>
        <begin position="84"/>
        <end position="450"/>
    </location>
</feature>
<name>A0A7V3JAG3_UNCC3</name>
<dbReference type="GO" id="GO:0015833">
    <property type="term" value="P:peptide transport"/>
    <property type="evidence" value="ECO:0007669"/>
    <property type="project" value="TreeGrafter"/>
</dbReference>
<reference evidence="3" key="1">
    <citation type="journal article" date="2020" name="mSystems">
        <title>Genome- and Community-Level Interaction Insights into Carbon Utilization and Element Cycling Functions of Hydrothermarchaeota in Hydrothermal Sediment.</title>
        <authorList>
            <person name="Zhou Z."/>
            <person name="Liu Y."/>
            <person name="Xu W."/>
            <person name="Pan J."/>
            <person name="Luo Z.H."/>
            <person name="Li M."/>
        </authorList>
    </citation>
    <scope>NUCLEOTIDE SEQUENCE [LARGE SCALE GENOMIC DNA]</scope>
    <source>
        <strain evidence="3">SpSt-757</strain>
    </source>
</reference>